<evidence type="ECO:0000313" key="1">
    <source>
        <dbReference type="EMBL" id="MBB3222112.1"/>
    </source>
</evidence>
<dbReference type="AlphaFoldDB" id="A0A4P8HUU7"/>
<organism evidence="1 4">
    <name type="scientific">Pseudoduganella umbonata</name>
    <dbReference type="NCBI Taxonomy" id="864828"/>
    <lineage>
        <taxon>Bacteria</taxon>
        <taxon>Pseudomonadati</taxon>
        <taxon>Pseudomonadota</taxon>
        <taxon>Betaproteobacteria</taxon>
        <taxon>Burkholderiales</taxon>
        <taxon>Oxalobacteraceae</taxon>
        <taxon>Telluria group</taxon>
        <taxon>Pseudoduganella</taxon>
    </lineage>
</organism>
<protein>
    <submittedName>
        <fullName evidence="1">Uncharacterized protein</fullName>
    </submittedName>
</protein>
<gene>
    <name evidence="2" type="ORF">FCL38_19440</name>
    <name evidence="1" type="ORF">FHS02_002931</name>
</gene>
<name>A0A4P8HUU7_9BURK</name>
<dbReference type="EMBL" id="CP040017">
    <property type="protein sequence ID" value="QCP12350.1"/>
    <property type="molecule type" value="Genomic_DNA"/>
</dbReference>
<evidence type="ECO:0000313" key="3">
    <source>
        <dbReference type="Proteomes" id="UP000298763"/>
    </source>
</evidence>
<dbReference type="EMBL" id="JACHXS010000005">
    <property type="protein sequence ID" value="MBB3222112.1"/>
    <property type="molecule type" value="Genomic_DNA"/>
</dbReference>
<proteinExistence type="predicted"/>
<dbReference type="RefSeq" id="WP_137315186.1">
    <property type="nucleotide sequence ID" value="NZ_CP040017.1"/>
</dbReference>
<accession>A0A4P8HUU7</accession>
<keyword evidence="3" id="KW-1185">Reference proteome</keyword>
<dbReference type="Proteomes" id="UP000584325">
    <property type="component" value="Unassembled WGS sequence"/>
</dbReference>
<reference evidence="2 3" key="1">
    <citation type="submission" date="2019-05" db="EMBL/GenBank/DDBJ databases">
        <title>Draft Genome Sequences of Six Type Strains of the Genus Massilia.</title>
        <authorList>
            <person name="Miess H."/>
            <person name="Frediansyhah A."/>
            <person name="Gross H."/>
        </authorList>
    </citation>
    <scope>NUCLEOTIDE SEQUENCE [LARGE SCALE GENOMIC DNA]</scope>
    <source>
        <strain evidence="2 3">DSMZ 26121</strain>
    </source>
</reference>
<reference evidence="1 4" key="2">
    <citation type="submission" date="2020-08" db="EMBL/GenBank/DDBJ databases">
        <title>Genomic Encyclopedia of Type Strains, Phase III (KMG-III): the genomes of soil and plant-associated and newly described type strains.</title>
        <authorList>
            <person name="Whitman W."/>
        </authorList>
    </citation>
    <scope>NUCLEOTIDE SEQUENCE [LARGE SCALE GENOMIC DNA]</scope>
    <source>
        <strain evidence="1 4">CECT 7753</strain>
    </source>
</reference>
<dbReference type="Proteomes" id="UP000298763">
    <property type="component" value="Chromosome"/>
</dbReference>
<evidence type="ECO:0000313" key="4">
    <source>
        <dbReference type="Proteomes" id="UP000584325"/>
    </source>
</evidence>
<evidence type="ECO:0000313" key="2">
    <source>
        <dbReference type="EMBL" id="QCP12350.1"/>
    </source>
</evidence>
<sequence length="74" mass="7957">MNQNQTTAAAGIYEHALIAVLYAAQKEGVNLEALLAHARNDTAGHPGLRPNPKDLDSVLQAIEHTINDVKLTTK</sequence>